<keyword evidence="6 7" id="KW-0503">Monooxygenase</keyword>
<dbReference type="EMBL" id="AP011115">
    <property type="protein sequence ID" value="BAH51562.1"/>
    <property type="molecule type" value="Genomic_DNA"/>
</dbReference>
<dbReference type="GO" id="GO:0016705">
    <property type="term" value="F:oxidoreductase activity, acting on paired donors, with incorporation or reduction of molecular oxygen"/>
    <property type="evidence" value="ECO:0007669"/>
    <property type="project" value="InterPro"/>
</dbReference>
<sequence>MTESAPGDCPGTDIDPFSDEFLADPFPHLAELRDLGEVFYLRKYRVWGVARHSEVTAVLQNPAVFSNAAGVGYSNLKTEEPWRAPSLILEVDPPVHTTTRGILTRILSPRALRDLQERFADEADRLVDRLVAAETFDAVTDLAQAYILKVFPDSLGLPPNDRDNLLTYGGITFDSLGPRNERFEAAMGRAEHIRQWVADNCARHALTPDGFGAKIFEAADAGVVSEDEAGLLVRSFLTAGVDTTVSALGFAIRRFAEHPDQWEMLRQDPSLARSAFDEVVRIDSPVIGFFRTTTTEAVLGSTTIPADQKVLVFFSAANRDPDRWNNPDEFDITRRTAGHTGFGAGIHGCAGQMVARLETEALLTALAKRVSRWELAGPPTAALNNTLRALASLPVRAHQFATHRVVPATA</sequence>
<organism evidence="8 9">
    <name type="scientific">Rhodococcus opacus (strain B4)</name>
    <dbReference type="NCBI Taxonomy" id="632772"/>
    <lineage>
        <taxon>Bacteria</taxon>
        <taxon>Bacillati</taxon>
        <taxon>Actinomycetota</taxon>
        <taxon>Actinomycetes</taxon>
        <taxon>Mycobacteriales</taxon>
        <taxon>Nocardiaceae</taxon>
        <taxon>Rhodococcus</taxon>
    </lineage>
</organism>
<evidence type="ECO:0000256" key="2">
    <source>
        <dbReference type="ARBA" id="ARBA00022617"/>
    </source>
</evidence>
<evidence type="ECO:0000256" key="5">
    <source>
        <dbReference type="ARBA" id="ARBA00023004"/>
    </source>
</evidence>
<keyword evidence="4 7" id="KW-0560">Oxidoreductase</keyword>
<accession>C1B7A9</accession>
<evidence type="ECO:0000256" key="1">
    <source>
        <dbReference type="ARBA" id="ARBA00010617"/>
    </source>
</evidence>
<comment type="similarity">
    <text evidence="1 7">Belongs to the cytochrome P450 family.</text>
</comment>
<dbReference type="Proteomes" id="UP000002212">
    <property type="component" value="Chromosome"/>
</dbReference>
<evidence type="ECO:0000313" key="9">
    <source>
        <dbReference type="Proteomes" id="UP000002212"/>
    </source>
</evidence>
<evidence type="ECO:0000256" key="3">
    <source>
        <dbReference type="ARBA" id="ARBA00022723"/>
    </source>
</evidence>
<evidence type="ECO:0000256" key="6">
    <source>
        <dbReference type="ARBA" id="ARBA00023033"/>
    </source>
</evidence>
<dbReference type="InterPro" id="IPR001128">
    <property type="entry name" value="Cyt_P450"/>
</dbReference>
<dbReference type="Gene3D" id="1.10.630.10">
    <property type="entry name" value="Cytochrome P450"/>
    <property type="match status" value="1"/>
</dbReference>
<dbReference type="STRING" id="632772.ROP_33150"/>
<keyword evidence="5 7" id="KW-0408">Iron</keyword>
<evidence type="ECO:0000313" key="8">
    <source>
        <dbReference type="EMBL" id="BAH51562.1"/>
    </source>
</evidence>
<dbReference type="PANTHER" id="PTHR46696:SF1">
    <property type="entry name" value="CYTOCHROME P450 YJIB-RELATED"/>
    <property type="match status" value="1"/>
</dbReference>
<proteinExistence type="inferred from homology"/>
<keyword evidence="2 7" id="KW-0349">Heme</keyword>
<protein>
    <submittedName>
        <fullName evidence="8">Cytochrome P450</fullName>
    </submittedName>
</protein>
<dbReference type="Pfam" id="PF00067">
    <property type="entry name" value="p450"/>
    <property type="match status" value="1"/>
</dbReference>
<dbReference type="HOGENOM" id="CLU_033716_0_2_11"/>
<gene>
    <name evidence="8" type="ordered locus">ROP_33150</name>
</gene>
<dbReference type="OrthoDB" id="9801155at2"/>
<evidence type="ECO:0000256" key="4">
    <source>
        <dbReference type="ARBA" id="ARBA00023002"/>
    </source>
</evidence>
<dbReference type="AlphaFoldDB" id="C1B7A9"/>
<dbReference type="GO" id="GO:0004497">
    <property type="term" value="F:monooxygenase activity"/>
    <property type="evidence" value="ECO:0007669"/>
    <property type="project" value="UniProtKB-KW"/>
</dbReference>
<evidence type="ECO:0000256" key="7">
    <source>
        <dbReference type="RuleBase" id="RU000461"/>
    </source>
</evidence>
<dbReference type="InterPro" id="IPR002397">
    <property type="entry name" value="Cyt_P450_B"/>
</dbReference>
<dbReference type="InterPro" id="IPR036396">
    <property type="entry name" value="Cyt_P450_sf"/>
</dbReference>
<dbReference type="RefSeq" id="WP_012690513.1">
    <property type="nucleotide sequence ID" value="NC_012522.1"/>
</dbReference>
<dbReference type="PANTHER" id="PTHR46696">
    <property type="entry name" value="P450, PUTATIVE (EUROFUNG)-RELATED"/>
    <property type="match status" value="1"/>
</dbReference>
<dbReference type="GO" id="GO:0005506">
    <property type="term" value="F:iron ion binding"/>
    <property type="evidence" value="ECO:0007669"/>
    <property type="project" value="InterPro"/>
</dbReference>
<dbReference type="CDD" id="cd11037">
    <property type="entry name" value="CYP199A2-like"/>
    <property type="match status" value="1"/>
</dbReference>
<keyword evidence="3 7" id="KW-0479">Metal-binding</keyword>
<dbReference type="PATRIC" id="fig|632772.20.peg.3477"/>
<dbReference type="SUPFAM" id="SSF48264">
    <property type="entry name" value="Cytochrome P450"/>
    <property type="match status" value="1"/>
</dbReference>
<dbReference type="InterPro" id="IPR017972">
    <property type="entry name" value="Cyt_P450_CS"/>
</dbReference>
<dbReference type="GO" id="GO:0020037">
    <property type="term" value="F:heme binding"/>
    <property type="evidence" value="ECO:0007669"/>
    <property type="project" value="InterPro"/>
</dbReference>
<dbReference type="PROSITE" id="PS00086">
    <property type="entry name" value="CYTOCHROME_P450"/>
    <property type="match status" value="1"/>
</dbReference>
<name>C1B7A9_RHOOB</name>
<reference evidence="8 9" key="1">
    <citation type="submission" date="2009-03" db="EMBL/GenBank/DDBJ databases">
        <title>Comparison of the complete genome sequences of Rhodococcus erythropolis PR4 and Rhodococcus opacus B4.</title>
        <authorList>
            <person name="Takarada H."/>
            <person name="Sekine M."/>
            <person name="Hosoyama A."/>
            <person name="Yamada R."/>
            <person name="Fujisawa T."/>
            <person name="Omata S."/>
            <person name="Shimizu A."/>
            <person name="Tsukatani N."/>
            <person name="Tanikawa S."/>
            <person name="Fujita N."/>
            <person name="Harayama S."/>
        </authorList>
    </citation>
    <scope>NUCLEOTIDE SEQUENCE [LARGE SCALE GENOMIC DNA]</scope>
    <source>
        <strain evidence="8 9">B4</strain>
    </source>
</reference>
<dbReference type="PRINTS" id="PR00359">
    <property type="entry name" value="BP450"/>
</dbReference>
<dbReference type="KEGG" id="rop:ROP_33150"/>